<proteinExistence type="predicted"/>
<gene>
    <name evidence="1" type="ORF">EJB05_54710</name>
</gene>
<dbReference type="EMBL" id="RWGY01000662">
    <property type="protein sequence ID" value="TVT99898.1"/>
    <property type="molecule type" value="Genomic_DNA"/>
</dbReference>
<dbReference type="Proteomes" id="UP000324897">
    <property type="component" value="Unassembled WGS sequence"/>
</dbReference>
<evidence type="ECO:0000313" key="1">
    <source>
        <dbReference type="EMBL" id="TVT99898.1"/>
    </source>
</evidence>
<sequence>MLVWRCRSTATIFLMPGPRGKNWASFSKRAACRGGGQGRIAAGDCWWWHDASAAKKGFVSILCSVKPPLQSWASRWRNLWIRAMDRSQVLNPANRLKPSRKPEYRN</sequence>
<dbReference type="AlphaFoldDB" id="A0A5J9SLP5"/>
<reference evidence="1 2" key="1">
    <citation type="journal article" date="2019" name="Sci. Rep.">
        <title>A high-quality genome of Eragrostis curvula grass provides insights into Poaceae evolution and supports new strategies to enhance forage quality.</title>
        <authorList>
            <person name="Carballo J."/>
            <person name="Santos B.A.C.M."/>
            <person name="Zappacosta D."/>
            <person name="Garbus I."/>
            <person name="Selva J.P."/>
            <person name="Gallo C.A."/>
            <person name="Diaz A."/>
            <person name="Albertini E."/>
            <person name="Caccamo M."/>
            <person name="Echenique V."/>
        </authorList>
    </citation>
    <scope>NUCLEOTIDE SEQUENCE [LARGE SCALE GENOMIC DNA]</scope>
    <source>
        <strain evidence="2">cv. Victoria</strain>
        <tissue evidence="1">Leaf</tissue>
    </source>
</reference>
<organism evidence="1 2">
    <name type="scientific">Eragrostis curvula</name>
    <name type="common">weeping love grass</name>
    <dbReference type="NCBI Taxonomy" id="38414"/>
    <lineage>
        <taxon>Eukaryota</taxon>
        <taxon>Viridiplantae</taxon>
        <taxon>Streptophyta</taxon>
        <taxon>Embryophyta</taxon>
        <taxon>Tracheophyta</taxon>
        <taxon>Spermatophyta</taxon>
        <taxon>Magnoliopsida</taxon>
        <taxon>Liliopsida</taxon>
        <taxon>Poales</taxon>
        <taxon>Poaceae</taxon>
        <taxon>PACMAD clade</taxon>
        <taxon>Chloridoideae</taxon>
        <taxon>Eragrostideae</taxon>
        <taxon>Eragrostidinae</taxon>
        <taxon>Eragrostis</taxon>
    </lineage>
</organism>
<feature type="non-terminal residue" evidence="1">
    <location>
        <position position="1"/>
    </location>
</feature>
<keyword evidence="2" id="KW-1185">Reference proteome</keyword>
<name>A0A5J9SLP5_9POAL</name>
<protein>
    <submittedName>
        <fullName evidence="1">Uncharacterized protein</fullName>
    </submittedName>
</protein>
<dbReference type="Gramene" id="TVT99898">
    <property type="protein sequence ID" value="TVT99898"/>
    <property type="gene ID" value="EJB05_54710"/>
</dbReference>
<comment type="caution">
    <text evidence="1">The sequence shown here is derived from an EMBL/GenBank/DDBJ whole genome shotgun (WGS) entry which is preliminary data.</text>
</comment>
<accession>A0A5J9SLP5</accession>
<evidence type="ECO:0000313" key="2">
    <source>
        <dbReference type="Proteomes" id="UP000324897"/>
    </source>
</evidence>